<evidence type="ECO:0000313" key="5">
    <source>
        <dbReference type="Proteomes" id="UP000011758"/>
    </source>
</evidence>
<evidence type="ECO:0000256" key="1">
    <source>
        <dbReference type="ARBA" id="ARBA00001968"/>
    </source>
</evidence>
<comment type="catalytic activity">
    <reaction evidence="3">
        <text>dTTP + H2O = dTMP + diphosphate + H(+)</text>
        <dbReference type="Rhea" id="RHEA:28534"/>
        <dbReference type="ChEBI" id="CHEBI:15377"/>
        <dbReference type="ChEBI" id="CHEBI:15378"/>
        <dbReference type="ChEBI" id="CHEBI:33019"/>
        <dbReference type="ChEBI" id="CHEBI:37568"/>
        <dbReference type="ChEBI" id="CHEBI:63528"/>
        <dbReference type="EC" id="3.6.1.9"/>
    </reaction>
</comment>
<dbReference type="EMBL" id="AGEJ01000013">
    <property type="protein sequence ID" value="EMD16838.1"/>
    <property type="molecule type" value="Genomic_DNA"/>
</dbReference>
<gene>
    <name evidence="4" type="ORF">HMPREF9943_00880</name>
</gene>
<dbReference type="EC" id="3.6.1.9" evidence="3"/>
<dbReference type="AlphaFoldDB" id="M2NF51"/>
<dbReference type="PANTHER" id="PTHR43213">
    <property type="entry name" value="BIFUNCTIONAL DTTP/UTP PYROPHOSPHATASE/METHYLTRANSFERASE PROTEIN-RELATED"/>
    <property type="match status" value="1"/>
</dbReference>
<keyword evidence="3" id="KW-0546">Nucleotide metabolism</keyword>
<keyword evidence="2 3" id="KW-0378">Hydrolase</keyword>
<dbReference type="GO" id="GO:0005737">
    <property type="term" value="C:cytoplasm"/>
    <property type="evidence" value="ECO:0007669"/>
    <property type="project" value="UniProtKB-SubCell"/>
</dbReference>
<comment type="catalytic activity">
    <reaction evidence="3">
        <text>UTP + H2O = UMP + diphosphate + H(+)</text>
        <dbReference type="Rhea" id="RHEA:29395"/>
        <dbReference type="ChEBI" id="CHEBI:15377"/>
        <dbReference type="ChEBI" id="CHEBI:15378"/>
        <dbReference type="ChEBI" id="CHEBI:33019"/>
        <dbReference type="ChEBI" id="CHEBI:46398"/>
        <dbReference type="ChEBI" id="CHEBI:57865"/>
        <dbReference type="EC" id="3.6.1.9"/>
    </reaction>
</comment>
<accession>M2NF51</accession>
<feature type="site" description="Important for substrate specificity" evidence="3">
    <location>
        <position position="70"/>
    </location>
</feature>
<feature type="site" description="Important for substrate specificity" evidence="3">
    <location>
        <position position="12"/>
    </location>
</feature>
<comment type="caution">
    <text evidence="3">Lacks conserved residue(s) required for the propagation of feature annotation.</text>
</comment>
<evidence type="ECO:0000256" key="2">
    <source>
        <dbReference type="ARBA" id="ARBA00022801"/>
    </source>
</evidence>
<proteinExistence type="inferred from homology"/>
<feature type="site" description="Important for substrate specificity" evidence="3">
    <location>
        <position position="151"/>
    </location>
</feature>
<dbReference type="PATRIC" id="fig|999415.3.peg.886"/>
<dbReference type="PIRSF" id="PIRSF006305">
    <property type="entry name" value="Maf"/>
    <property type="match status" value="1"/>
</dbReference>
<dbReference type="InterPro" id="IPR003697">
    <property type="entry name" value="Maf-like"/>
</dbReference>
<dbReference type="OrthoDB" id="9807767at2"/>
<dbReference type="GO" id="GO:0009117">
    <property type="term" value="P:nucleotide metabolic process"/>
    <property type="evidence" value="ECO:0007669"/>
    <property type="project" value="UniProtKB-KW"/>
</dbReference>
<keyword evidence="5" id="KW-1185">Reference proteome</keyword>
<dbReference type="SUPFAM" id="SSF52972">
    <property type="entry name" value="ITPase-like"/>
    <property type="match status" value="1"/>
</dbReference>
<dbReference type="eggNOG" id="COG0424">
    <property type="taxonomic scope" value="Bacteria"/>
</dbReference>
<protein>
    <recommendedName>
        <fullName evidence="3">dTTP/UTP pyrophosphatase</fullName>
        <shortName evidence="3">dTTPase/UTPase</shortName>
        <ecNumber evidence="3">3.6.1.9</ecNumber>
    </recommendedName>
    <alternativeName>
        <fullName evidence="3">Nucleoside triphosphate pyrophosphatase</fullName>
    </alternativeName>
    <alternativeName>
        <fullName evidence="3">Nucleotide pyrophosphatase</fullName>
        <shortName evidence="3">Nucleotide PPase</shortName>
    </alternativeName>
</protein>
<dbReference type="STRING" id="999415.HMPREF9943_00880"/>
<comment type="cofactor">
    <cofactor evidence="1 3">
        <name>a divalent metal cation</name>
        <dbReference type="ChEBI" id="CHEBI:60240"/>
    </cofactor>
</comment>
<dbReference type="NCBIfam" id="TIGR00172">
    <property type="entry name" value="maf"/>
    <property type="match status" value="1"/>
</dbReference>
<evidence type="ECO:0000313" key="4">
    <source>
        <dbReference type="EMBL" id="EMD16838.1"/>
    </source>
</evidence>
<comment type="subcellular location">
    <subcellularLocation>
        <location evidence="3">Cytoplasm</location>
    </subcellularLocation>
</comment>
<comment type="similarity">
    <text evidence="3">Belongs to the Maf family. YhdE subfamily.</text>
</comment>
<dbReference type="GO" id="GO:0036221">
    <property type="term" value="F:UTP diphosphatase activity"/>
    <property type="evidence" value="ECO:0007669"/>
    <property type="project" value="RHEA"/>
</dbReference>
<comment type="function">
    <text evidence="3">Nucleoside triphosphate pyrophosphatase that hydrolyzes dTTP and UTP. May have a dual role in cell division arrest and in preventing the incorporation of modified nucleotides into cellular nucleic acids.</text>
</comment>
<dbReference type="PANTHER" id="PTHR43213:SF5">
    <property type="entry name" value="BIFUNCTIONAL DTTP_UTP PYROPHOSPHATASE_METHYLTRANSFERASE PROTEIN-RELATED"/>
    <property type="match status" value="1"/>
</dbReference>
<dbReference type="Proteomes" id="UP000011758">
    <property type="component" value="Unassembled WGS sequence"/>
</dbReference>
<feature type="active site" description="Proton acceptor" evidence="3">
    <location>
        <position position="69"/>
    </location>
</feature>
<comment type="caution">
    <text evidence="4">The sequence shown here is derived from an EMBL/GenBank/DDBJ whole genome shotgun (WGS) entry which is preliminary data.</text>
</comment>
<dbReference type="CDD" id="cd00555">
    <property type="entry name" value="Maf"/>
    <property type="match status" value="1"/>
</dbReference>
<dbReference type="Pfam" id="PF02545">
    <property type="entry name" value="Maf"/>
    <property type="match status" value="1"/>
</dbReference>
<keyword evidence="3" id="KW-0963">Cytoplasm</keyword>
<dbReference type="RefSeq" id="WP_004802428.1">
    <property type="nucleotide sequence ID" value="NZ_KB446647.1"/>
</dbReference>
<dbReference type="HAMAP" id="MF_00528">
    <property type="entry name" value="Maf"/>
    <property type="match status" value="1"/>
</dbReference>
<dbReference type="InterPro" id="IPR029001">
    <property type="entry name" value="ITPase-like_fam"/>
</dbReference>
<name>M2NF51_9FIRM</name>
<evidence type="ECO:0000256" key="3">
    <source>
        <dbReference type="HAMAP-Rule" id="MF_00528"/>
    </source>
</evidence>
<dbReference type="GO" id="GO:0036218">
    <property type="term" value="F:dTTP diphosphatase activity"/>
    <property type="evidence" value="ECO:0007669"/>
    <property type="project" value="RHEA"/>
</dbReference>
<dbReference type="Gene3D" id="3.90.950.10">
    <property type="match status" value="1"/>
</dbReference>
<sequence>MSKIILASTSPRRKELLERESIDFIIDASCLDEVLDESLEIKKRLEKLAFEKGNPIHQKYPLDTVISADTVVYHHGKVIGKPKDSSEAIKILNELSDETHIVYTAVSIWSKDRYTVFTDETSVTFKNIETMIPDYIHSYEWEGKAGAYAIQGIASIFIDEIEGDIDTVIGLPVKKVKAILEEWKII</sequence>
<organism evidence="4 5">
    <name type="scientific">Eggerthia catenaformis OT 569 = DSM 20559</name>
    <dbReference type="NCBI Taxonomy" id="999415"/>
    <lineage>
        <taxon>Bacteria</taxon>
        <taxon>Bacillati</taxon>
        <taxon>Bacillota</taxon>
        <taxon>Erysipelotrichia</taxon>
        <taxon>Erysipelotrichales</taxon>
        <taxon>Coprobacillaceae</taxon>
        <taxon>Eggerthia</taxon>
    </lineage>
</organism>
<dbReference type="BioCyc" id="ECAT999415-HMP:GTTI-903-MONOMER"/>
<reference evidence="4 5" key="1">
    <citation type="submission" date="2013-02" db="EMBL/GenBank/DDBJ databases">
        <title>The Genome Sequence of Lactobacillus catenaformis F0143.</title>
        <authorList>
            <consortium name="The Broad Institute Genome Sequencing Platform"/>
            <person name="Earl A."/>
            <person name="Ward D."/>
            <person name="Feldgarden M."/>
            <person name="Gevers D."/>
            <person name="Izard J."/>
            <person name="Blanton J.M."/>
            <person name="Mathney J."/>
            <person name="Dewhirst F.E."/>
            <person name="Young S.K."/>
            <person name="Zeng Q."/>
            <person name="Gargeya S."/>
            <person name="Fitzgerald M."/>
            <person name="Haas B."/>
            <person name="Abouelleil A."/>
            <person name="Alvarado L."/>
            <person name="Arachchi H.M."/>
            <person name="Berlin A."/>
            <person name="Chapman S.B."/>
            <person name="Gearin G."/>
            <person name="Goldberg J."/>
            <person name="Griggs A."/>
            <person name="Gujja S."/>
            <person name="Hansen M."/>
            <person name="Heiman D."/>
            <person name="Howarth C."/>
            <person name="Larimer J."/>
            <person name="Lui A."/>
            <person name="MacDonald P.J.P."/>
            <person name="McCowen C."/>
            <person name="Montmayeur A."/>
            <person name="Murphy C."/>
            <person name="Neiman D."/>
            <person name="Pearson M."/>
            <person name="Priest M."/>
            <person name="Roberts A."/>
            <person name="Saif S."/>
            <person name="Shea T."/>
            <person name="Sisk P."/>
            <person name="Stolte C."/>
            <person name="Sykes S."/>
            <person name="Wortman J."/>
            <person name="Nusbaum C."/>
            <person name="Birren B."/>
        </authorList>
    </citation>
    <scope>NUCLEOTIDE SEQUENCE [LARGE SCALE GENOMIC DNA]</scope>
    <source>
        <strain evidence="4 5">OT 569</strain>
    </source>
</reference>